<evidence type="ECO:0000259" key="10">
    <source>
        <dbReference type="Pfam" id="PF02366"/>
    </source>
</evidence>
<comment type="pathway">
    <text evidence="2">Protein modification; protein glycosylation.</text>
</comment>
<dbReference type="GO" id="GO:0016020">
    <property type="term" value="C:membrane"/>
    <property type="evidence" value="ECO:0007669"/>
    <property type="project" value="InterPro"/>
</dbReference>
<evidence type="ECO:0000256" key="9">
    <source>
        <dbReference type="SAM" id="Phobius"/>
    </source>
</evidence>
<feature type="transmembrane region" description="Helical" evidence="9">
    <location>
        <begin position="469"/>
        <end position="488"/>
    </location>
</feature>
<protein>
    <submittedName>
        <fullName evidence="12">Dolichyl-phosphate-mannose--protein mannosyltransferase 3</fullName>
    </submittedName>
</protein>
<evidence type="ECO:0000256" key="6">
    <source>
        <dbReference type="ARBA" id="ARBA00022692"/>
    </source>
</evidence>
<evidence type="ECO:0000256" key="2">
    <source>
        <dbReference type="ARBA" id="ARBA00004922"/>
    </source>
</evidence>
<keyword evidence="8 9" id="KW-0472">Membrane</keyword>
<evidence type="ECO:0000313" key="13">
    <source>
        <dbReference type="Proteomes" id="UP000247409"/>
    </source>
</evidence>
<comment type="similarity">
    <text evidence="3">Belongs to the glycosyltransferase 39 family.</text>
</comment>
<feature type="domain" description="ArnT-like N-terminal" evidence="10">
    <location>
        <begin position="49"/>
        <end position="268"/>
    </location>
</feature>
<organism evidence="12 13">
    <name type="scientific">Gracilariopsis chorda</name>
    <dbReference type="NCBI Taxonomy" id="448386"/>
    <lineage>
        <taxon>Eukaryota</taxon>
        <taxon>Rhodophyta</taxon>
        <taxon>Florideophyceae</taxon>
        <taxon>Rhodymeniophycidae</taxon>
        <taxon>Gracilariales</taxon>
        <taxon>Gracilariaceae</taxon>
        <taxon>Gracilariopsis</taxon>
    </lineage>
</organism>
<dbReference type="OrthoDB" id="4896at2759"/>
<proteinExistence type="inferred from homology"/>
<dbReference type="UniPathway" id="UPA00378"/>
<sequence>MASLRSRRSRPNAQLSDSERLVPSKEKKLTGVVQKARLYPQNDSYAIAVFTILAIFSRFYRISTPPAVVFDELHFSKFVDRLLTGTWFFDIHPPLGKLILAYGSYILGYRPDPTFVIEKIGNPYPKSVKYVLVRSISAAFGVCTVPMTYVISRNLSISRASSILATSSVLFDFLGLIEGRLILMDSQLLFFCQVALLCALQLWKTEPRSAKRWIWLTLTGLSAGAALSIKHTALATPGVIAVVSFFGLHFLKTPLTLVECLYAGSCGLALYASTFYFMFNLLWKTGGKYDRFMPPHFRRTLIGAAEYDPAAKRVSFLRLFWYLNRRMVQSNANIKKRHTWESDWYHWIVNWRGVLYFLHKEARNNTTIRTQVYLLGNPVIIYLTLLCVVSFMMLLVLYARYRDHVQKRKMYRKLEQIGYNGAFLLSGWLCNLLPYILVDRAAFIYHYIPGLFYGQLLAGLMLDMVPHGVRIYLVMMLIVCMFSSFIYWSPWIYAVPLPNELHVERRWLPKWT</sequence>
<evidence type="ECO:0000256" key="4">
    <source>
        <dbReference type="ARBA" id="ARBA00022676"/>
    </source>
</evidence>
<feature type="transmembrane region" description="Helical" evidence="9">
    <location>
        <begin position="444"/>
        <end position="462"/>
    </location>
</feature>
<dbReference type="Proteomes" id="UP000247409">
    <property type="component" value="Unassembled WGS sequence"/>
</dbReference>
<feature type="transmembrane region" description="Helical" evidence="9">
    <location>
        <begin position="379"/>
        <end position="398"/>
    </location>
</feature>
<feature type="transmembrane region" description="Helical" evidence="9">
    <location>
        <begin position="188"/>
        <end position="205"/>
    </location>
</feature>
<dbReference type="GO" id="GO:0006493">
    <property type="term" value="P:protein O-linked glycosylation"/>
    <property type="evidence" value="ECO:0007669"/>
    <property type="project" value="InterPro"/>
</dbReference>
<dbReference type="EMBL" id="NBIV01000040">
    <property type="protein sequence ID" value="PXF46340.1"/>
    <property type="molecule type" value="Genomic_DNA"/>
</dbReference>
<feature type="transmembrane region" description="Helical" evidence="9">
    <location>
        <begin position="45"/>
        <end position="63"/>
    </location>
</feature>
<dbReference type="PANTHER" id="PTHR10050">
    <property type="entry name" value="DOLICHYL-PHOSPHATE-MANNOSE--PROTEIN MANNOSYLTRANSFERASE"/>
    <property type="match status" value="1"/>
</dbReference>
<dbReference type="InterPro" id="IPR027005">
    <property type="entry name" value="PMT-like"/>
</dbReference>
<keyword evidence="5 12" id="KW-0808">Transferase</keyword>
<evidence type="ECO:0000256" key="7">
    <source>
        <dbReference type="ARBA" id="ARBA00022989"/>
    </source>
</evidence>
<keyword evidence="13" id="KW-1185">Reference proteome</keyword>
<dbReference type="InterPro" id="IPR032421">
    <property type="entry name" value="PMT_4TMC"/>
</dbReference>
<comment type="subcellular location">
    <subcellularLocation>
        <location evidence="1">Endomembrane system</location>
        <topology evidence="1">Multi-pass membrane protein</topology>
    </subcellularLocation>
</comment>
<feature type="transmembrane region" description="Helical" evidence="9">
    <location>
        <begin position="419"/>
        <end position="438"/>
    </location>
</feature>
<name>A0A2V3IYY2_9FLOR</name>
<evidence type="ECO:0000256" key="5">
    <source>
        <dbReference type="ARBA" id="ARBA00022679"/>
    </source>
</evidence>
<dbReference type="InterPro" id="IPR003342">
    <property type="entry name" value="ArnT-like_N"/>
</dbReference>
<comment type="caution">
    <text evidence="12">The sequence shown here is derived from an EMBL/GenBank/DDBJ whole genome shotgun (WGS) entry which is preliminary data.</text>
</comment>
<dbReference type="GO" id="GO:0012505">
    <property type="term" value="C:endomembrane system"/>
    <property type="evidence" value="ECO:0007669"/>
    <property type="project" value="UniProtKB-SubCell"/>
</dbReference>
<feature type="transmembrane region" description="Helical" evidence="9">
    <location>
        <begin position="260"/>
        <end position="283"/>
    </location>
</feature>
<evidence type="ECO:0000256" key="8">
    <source>
        <dbReference type="ARBA" id="ARBA00023136"/>
    </source>
</evidence>
<dbReference type="GO" id="GO:0000030">
    <property type="term" value="F:mannosyltransferase activity"/>
    <property type="evidence" value="ECO:0007669"/>
    <property type="project" value="InterPro"/>
</dbReference>
<feature type="transmembrane region" description="Helical" evidence="9">
    <location>
        <begin position="235"/>
        <end position="251"/>
    </location>
</feature>
<accession>A0A2V3IYY2</accession>
<gene>
    <name evidence="12" type="ORF">BWQ96_03839</name>
</gene>
<evidence type="ECO:0000256" key="1">
    <source>
        <dbReference type="ARBA" id="ARBA00004127"/>
    </source>
</evidence>
<evidence type="ECO:0000313" key="12">
    <source>
        <dbReference type="EMBL" id="PXF46340.1"/>
    </source>
</evidence>
<feature type="transmembrane region" description="Helical" evidence="9">
    <location>
        <begin position="131"/>
        <end position="151"/>
    </location>
</feature>
<evidence type="ECO:0000259" key="11">
    <source>
        <dbReference type="Pfam" id="PF16192"/>
    </source>
</evidence>
<dbReference type="Pfam" id="PF16192">
    <property type="entry name" value="PMT_4TMC"/>
    <property type="match status" value="1"/>
</dbReference>
<feature type="domain" description="Protein O-mannosyl-transferase C-terminal four TM" evidence="11">
    <location>
        <begin position="316"/>
        <end position="511"/>
    </location>
</feature>
<keyword evidence="6 9" id="KW-0812">Transmembrane</keyword>
<dbReference type="Pfam" id="PF02366">
    <property type="entry name" value="PMT"/>
    <property type="match status" value="1"/>
</dbReference>
<keyword evidence="7 9" id="KW-1133">Transmembrane helix</keyword>
<reference evidence="12 13" key="1">
    <citation type="journal article" date="2018" name="Mol. Biol. Evol.">
        <title>Analysis of the draft genome of the red seaweed Gracilariopsis chorda provides insights into genome size evolution in Rhodophyta.</title>
        <authorList>
            <person name="Lee J."/>
            <person name="Yang E.C."/>
            <person name="Graf L."/>
            <person name="Yang J.H."/>
            <person name="Qiu H."/>
            <person name="Zel Zion U."/>
            <person name="Chan C.X."/>
            <person name="Stephens T.G."/>
            <person name="Weber A.P.M."/>
            <person name="Boo G.H."/>
            <person name="Boo S.M."/>
            <person name="Kim K.M."/>
            <person name="Shin Y."/>
            <person name="Jung M."/>
            <person name="Lee S.J."/>
            <person name="Yim H.S."/>
            <person name="Lee J.H."/>
            <person name="Bhattacharya D."/>
            <person name="Yoon H.S."/>
        </authorList>
    </citation>
    <scope>NUCLEOTIDE SEQUENCE [LARGE SCALE GENOMIC DNA]</scope>
    <source>
        <strain evidence="12 13">SKKU-2015</strain>
        <tissue evidence="12">Whole body</tissue>
    </source>
</reference>
<dbReference type="AlphaFoldDB" id="A0A2V3IYY2"/>
<keyword evidence="4 12" id="KW-0328">Glycosyltransferase</keyword>
<evidence type="ECO:0000256" key="3">
    <source>
        <dbReference type="ARBA" id="ARBA00007222"/>
    </source>
</evidence>